<dbReference type="Gene3D" id="3.30.420.10">
    <property type="entry name" value="Ribonuclease H-like superfamily/Ribonuclease H"/>
    <property type="match status" value="1"/>
</dbReference>
<feature type="domain" description="Reverse transcriptase Ty1/copia-type" evidence="2">
    <location>
        <begin position="337"/>
        <end position="439"/>
    </location>
</feature>
<feature type="region of interest" description="Disordered" evidence="1">
    <location>
        <begin position="495"/>
        <end position="529"/>
    </location>
</feature>
<evidence type="ECO:0000313" key="4">
    <source>
        <dbReference type="Proteomes" id="UP000198211"/>
    </source>
</evidence>
<evidence type="ECO:0000256" key="1">
    <source>
        <dbReference type="SAM" id="MobiDB-lite"/>
    </source>
</evidence>
<protein>
    <submittedName>
        <fullName evidence="3">Integrase, catalytic core protein</fullName>
    </submittedName>
</protein>
<dbReference type="GO" id="GO:0003676">
    <property type="term" value="F:nucleic acid binding"/>
    <property type="evidence" value="ECO:0007669"/>
    <property type="project" value="InterPro"/>
</dbReference>
<proteinExistence type="predicted"/>
<dbReference type="Pfam" id="PF07727">
    <property type="entry name" value="RVT_2"/>
    <property type="match status" value="2"/>
</dbReference>
<accession>A0A225V657</accession>
<comment type="caution">
    <text evidence="3">The sequence shown here is derived from an EMBL/GenBank/DDBJ whole genome shotgun (WGS) entry which is preliminary data.</text>
</comment>
<dbReference type="EMBL" id="NBNE01007660">
    <property type="protein sequence ID" value="OWZ00378.1"/>
    <property type="molecule type" value="Genomic_DNA"/>
</dbReference>
<dbReference type="AlphaFoldDB" id="A0A225V657"/>
<dbReference type="Proteomes" id="UP000198211">
    <property type="component" value="Unassembled WGS sequence"/>
</dbReference>
<sequence length="529" mass="61105">MGVTFQTSNPYTPEENGAAEKDHQTKMGKVRCALRDANLPAKWWQEARKYMTYVKNCTPMSLGYVCFAYVHQPVRKEKKLYARDTKGYRLLDVYNNKHFVARSVTFDTENCASIITRSSGTEPEQLTADELNDIDSLGRVRRNKSCRNHWESNAQKGGCQLQWELSAHPVGKQLRRTQTLNGQSAIVHKRGWHRQKDHSSQTSERVTKQATKKQWQEALDLEYQSLLENRTWKFTKLPIGYEALPCHWVLAVKYNDDGSIDRFKARLVAQETHQEFGVNCDEVYAPVARFESLRLVLGLETILDCHIHQMDVHTVFLNWSMDEEQNVYMYQPPGTWFYRCNKEYCIYVQNVGKHWIVLVVYVDDLTIMSKDMRLINQLKSDLSSRFKMKDLVDIHYILKMEVRRNREKGTMTISQHSYINEPLKKFKMEGCASVATPQLRGEKIEAETGMSAQQITVQDFDYRGVVGSLQYLARGTRPHIANAYDRNLTRGATSAARLRERDGPDDIDPTLGQDIKTTSQDLACDKTSE</sequence>
<dbReference type="InterPro" id="IPR036397">
    <property type="entry name" value="RNaseH_sf"/>
</dbReference>
<organism evidence="3 4">
    <name type="scientific">Phytophthora megakarya</name>
    <dbReference type="NCBI Taxonomy" id="4795"/>
    <lineage>
        <taxon>Eukaryota</taxon>
        <taxon>Sar</taxon>
        <taxon>Stramenopiles</taxon>
        <taxon>Oomycota</taxon>
        <taxon>Peronosporomycetes</taxon>
        <taxon>Peronosporales</taxon>
        <taxon>Peronosporaceae</taxon>
        <taxon>Phytophthora</taxon>
    </lineage>
</organism>
<dbReference type="OrthoDB" id="123721at2759"/>
<dbReference type="InterPro" id="IPR013103">
    <property type="entry name" value="RVT_2"/>
</dbReference>
<evidence type="ECO:0000313" key="3">
    <source>
        <dbReference type="EMBL" id="OWZ00378.1"/>
    </source>
</evidence>
<dbReference type="SUPFAM" id="SSF53098">
    <property type="entry name" value="Ribonuclease H-like"/>
    <property type="match status" value="1"/>
</dbReference>
<feature type="compositionally biased region" description="Polar residues" evidence="1">
    <location>
        <begin position="1"/>
        <end position="11"/>
    </location>
</feature>
<reference evidence="4" key="1">
    <citation type="submission" date="2017-03" db="EMBL/GenBank/DDBJ databases">
        <title>Phytopthora megakarya and P. palmivora, two closely related causual agents of cacao black pod achieved similar genome size and gene model numbers by different mechanisms.</title>
        <authorList>
            <person name="Ali S."/>
            <person name="Shao J."/>
            <person name="Larry D.J."/>
            <person name="Kronmiller B."/>
            <person name="Shen D."/>
            <person name="Strem M.D."/>
            <person name="Melnick R.L."/>
            <person name="Guiltinan M.J."/>
            <person name="Tyler B.M."/>
            <person name="Meinhardt L.W."/>
            <person name="Bailey B.A."/>
        </authorList>
    </citation>
    <scope>NUCLEOTIDE SEQUENCE [LARGE SCALE GENOMIC DNA]</scope>
    <source>
        <strain evidence="4">zdho120</strain>
    </source>
</reference>
<gene>
    <name evidence="3" type="ORF">PHMEG_00028442</name>
</gene>
<dbReference type="InterPro" id="IPR012337">
    <property type="entry name" value="RNaseH-like_sf"/>
</dbReference>
<keyword evidence="4" id="KW-1185">Reference proteome</keyword>
<name>A0A225V657_9STRA</name>
<dbReference type="STRING" id="4795.A0A225V657"/>
<feature type="region of interest" description="Disordered" evidence="1">
    <location>
        <begin position="1"/>
        <end position="24"/>
    </location>
</feature>
<feature type="domain" description="Reverse transcriptase Ty1/copia-type" evidence="2">
    <location>
        <begin position="229"/>
        <end position="335"/>
    </location>
</feature>
<evidence type="ECO:0000259" key="2">
    <source>
        <dbReference type="Pfam" id="PF07727"/>
    </source>
</evidence>